<evidence type="ECO:0000313" key="2">
    <source>
        <dbReference type="Proteomes" id="UP000245934"/>
    </source>
</evidence>
<dbReference type="RefSeq" id="WP_109939151.1">
    <property type="nucleotide sequence ID" value="NZ_CP176366.1"/>
</dbReference>
<protein>
    <submittedName>
        <fullName evidence="1">Uncharacterized protein</fullName>
    </submittedName>
</protein>
<reference evidence="1 2" key="1">
    <citation type="submission" date="2018-05" db="EMBL/GenBank/DDBJ databases">
        <title>Draft genome of Methanospirillum stamsii Pt1.</title>
        <authorList>
            <person name="Dueholm M.S."/>
            <person name="Nielsen P.H."/>
            <person name="Bakmann L.F."/>
            <person name="Otzen D.E."/>
        </authorList>
    </citation>
    <scope>NUCLEOTIDE SEQUENCE [LARGE SCALE GENOMIC DNA]</scope>
    <source>
        <strain evidence="1 2">Pt1</strain>
    </source>
</reference>
<proteinExistence type="predicted"/>
<dbReference type="AlphaFoldDB" id="A0A2V2N8J9"/>
<organism evidence="1 2">
    <name type="scientific">Methanospirillum stamsii</name>
    <dbReference type="NCBI Taxonomy" id="1277351"/>
    <lineage>
        <taxon>Archaea</taxon>
        <taxon>Methanobacteriati</taxon>
        <taxon>Methanobacteriota</taxon>
        <taxon>Stenosarchaea group</taxon>
        <taxon>Methanomicrobia</taxon>
        <taxon>Methanomicrobiales</taxon>
        <taxon>Methanospirillaceae</taxon>
        <taxon>Methanospirillum</taxon>
    </lineage>
</organism>
<evidence type="ECO:0000313" key="1">
    <source>
        <dbReference type="EMBL" id="PWR76332.1"/>
    </source>
</evidence>
<dbReference type="Proteomes" id="UP000245934">
    <property type="component" value="Unassembled WGS sequence"/>
</dbReference>
<name>A0A2V2N8J9_9EURY</name>
<keyword evidence="2" id="KW-1185">Reference proteome</keyword>
<accession>A0A2V2N8J9</accession>
<dbReference type="EMBL" id="QGMZ01000001">
    <property type="protein sequence ID" value="PWR76332.1"/>
    <property type="molecule type" value="Genomic_DNA"/>
</dbReference>
<dbReference type="GeneID" id="97610326"/>
<sequence length="83" mass="9241">MEGFEIVGVCEEGIEGFGMFNETLVEIGEDDPVSVAVATFMVIPTNRNNIIIITVIFFDIINVPQKTPITIILILIHHIREIS</sequence>
<comment type="caution">
    <text evidence="1">The sequence shown here is derived from an EMBL/GenBank/DDBJ whole genome shotgun (WGS) entry which is preliminary data.</text>
</comment>
<gene>
    <name evidence="1" type="ORF">DLD82_00550</name>
</gene>